<reference evidence="1 2" key="1">
    <citation type="journal article" date="2019" name="Microorganisms">
        <title>Systematic Affiliation and Genome Analysis of Subtercola vilae DB165(T) with Particular Emphasis on Cold Adaptation of an Isolate from a High-Altitude Cold Volcano Lake.</title>
        <authorList>
            <person name="Villalobos A.S."/>
            <person name="Wiese J."/>
            <person name="Imhoff J.F."/>
            <person name="Dorador C."/>
            <person name="Keller A."/>
            <person name="Hentschel U."/>
        </authorList>
    </citation>
    <scope>NUCLEOTIDE SEQUENCE [LARGE SCALE GENOMIC DNA]</scope>
    <source>
        <strain evidence="1 2">DB165</strain>
    </source>
</reference>
<evidence type="ECO:0000313" key="2">
    <source>
        <dbReference type="Proteomes" id="UP000306192"/>
    </source>
</evidence>
<protein>
    <submittedName>
        <fullName evidence="1">HK97 gp10 family phage protein</fullName>
    </submittedName>
</protein>
<dbReference type="InterPro" id="IPR010064">
    <property type="entry name" value="HK97-gp10_tail"/>
</dbReference>
<dbReference type="EMBL" id="QYRT01000022">
    <property type="protein sequence ID" value="TIH34976.1"/>
    <property type="molecule type" value="Genomic_DNA"/>
</dbReference>
<name>A0A4T2BYP9_9MICO</name>
<comment type="caution">
    <text evidence="1">The sequence shown here is derived from an EMBL/GenBank/DDBJ whole genome shotgun (WGS) entry which is preliminary data.</text>
</comment>
<evidence type="ECO:0000313" key="1">
    <source>
        <dbReference type="EMBL" id="TIH34976.1"/>
    </source>
</evidence>
<accession>A0A4T2BYP9</accession>
<sequence>MGMVGVSELYAAFAKVAADSELASRLIVAKGAAMVEREAKANFQGSHKRDAPHVGGSLPNVVSGDLRRSIISTPVVRTGAFSYSAMVGPTTVYGRRVELGMNGSKGYPYFHPAVQKVKPLLSAMAVSTWRETLRI</sequence>
<gene>
    <name evidence="1" type="ORF">D4765_11830</name>
</gene>
<keyword evidence="2" id="KW-1185">Reference proteome</keyword>
<proteinExistence type="predicted"/>
<dbReference type="AlphaFoldDB" id="A0A4T2BYP9"/>
<dbReference type="Proteomes" id="UP000306192">
    <property type="component" value="Unassembled WGS sequence"/>
</dbReference>
<organism evidence="1 2">
    <name type="scientific">Subtercola vilae</name>
    <dbReference type="NCBI Taxonomy" id="2056433"/>
    <lineage>
        <taxon>Bacteria</taxon>
        <taxon>Bacillati</taxon>
        <taxon>Actinomycetota</taxon>
        <taxon>Actinomycetes</taxon>
        <taxon>Micrococcales</taxon>
        <taxon>Microbacteriaceae</taxon>
        <taxon>Subtercola</taxon>
    </lineage>
</organism>
<dbReference type="Pfam" id="PF04883">
    <property type="entry name" value="HK97-gp10_like"/>
    <property type="match status" value="1"/>
</dbReference>